<evidence type="ECO:0000256" key="2">
    <source>
        <dbReference type="ARBA" id="ARBA00007613"/>
    </source>
</evidence>
<dbReference type="GO" id="GO:0009279">
    <property type="term" value="C:cell outer membrane"/>
    <property type="evidence" value="ECO:0007669"/>
    <property type="project" value="UniProtKB-SubCell"/>
</dbReference>
<dbReference type="Gene3D" id="1.20.1600.10">
    <property type="entry name" value="Outer membrane efflux proteins (OEP)"/>
    <property type="match status" value="1"/>
</dbReference>
<dbReference type="Proteomes" id="UP000524404">
    <property type="component" value="Unassembled WGS sequence"/>
</dbReference>
<dbReference type="InterPro" id="IPR051906">
    <property type="entry name" value="TolC-like"/>
</dbReference>
<dbReference type="PANTHER" id="PTHR30026">
    <property type="entry name" value="OUTER MEMBRANE PROTEIN TOLC"/>
    <property type="match status" value="1"/>
</dbReference>
<gene>
    <name evidence="9" type="ORF">HNP25_002215</name>
</gene>
<evidence type="ECO:0000256" key="6">
    <source>
        <dbReference type="ARBA" id="ARBA00023136"/>
    </source>
</evidence>
<evidence type="ECO:0000256" key="8">
    <source>
        <dbReference type="SAM" id="SignalP"/>
    </source>
</evidence>
<comment type="similarity">
    <text evidence="2">Belongs to the outer membrane factor (OMF) (TC 1.B.17) family.</text>
</comment>
<organism evidence="9 10">
    <name type="scientific">Arcicella rosea</name>
    <dbReference type="NCBI Taxonomy" id="502909"/>
    <lineage>
        <taxon>Bacteria</taxon>
        <taxon>Pseudomonadati</taxon>
        <taxon>Bacteroidota</taxon>
        <taxon>Cytophagia</taxon>
        <taxon>Cytophagales</taxon>
        <taxon>Flectobacillaceae</taxon>
        <taxon>Arcicella</taxon>
    </lineage>
</organism>
<dbReference type="AlphaFoldDB" id="A0A841EH89"/>
<keyword evidence="6" id="KW-0472">Membrane</keyword>
<dbReference type="SUPFAM" id="SSF56954">
    <property type="entry name" value="Outer membrane efflux proteins (OEP)"/>
    <property type="match status" value="1"/>
</dbReference>
<reference evidence="9 10" key="1">
    <citation type="submission" date="2020-08" db="EMBL/GenBank/DDBJ databases">
        <title>Functional genomics of gut bacteria from endangered species of beetles.</title>
        <authorList>
            <person name="Carlos-Shanley C."/>
        </authorList>
    </citation>
    <scope>NUCLEOTIDE SEQUENCE [LARGE SCALE GENOMIC DNA]</scope>
    <source>
        <strain evidence="9 10">S00070</strain>
    </source>
</reference>
<keyword evidence="4" id="KW-1134">Transmembrane beta strand</keyword>
<dbReference type="GO" id="GO:0015562">
    <property type="term" value="F:efflux transmembrane transporter activity"/>
    <property type="evidence" value="ECO:0007669"/>
    <property type="project" value="InterPro"/>
</dbReference>
<feature type="signal peptide" evidence="8">
    <location>
        <begin position="1"/>
        <end position="25"/>
    </location>
</feature>
<dbReference type="GO" id="GO:1990281">
    <property type="term" value="C:efflux pump complex"/>
    <property type="evidence" value="ECO:0007669"/>
    <property type="project" value="TreeGrafter"/>
</dbReference>
<comment type="caution">
    <text evidence="9">The sequence shown here is derived from an EMBL/GenBank/DDBJ whole genome shotgun (WGS) entry which is preliminary data.</text>
</comment>
<dbReference type="EMBL" id="JACHKT010000014">
    <property type="protein sequence ID" value="MBB6003557.1"/>
    <property type="molecule type" value="Genomic_DNA"/>
</dbReference>
<accession>A0A841EH89</accession>
<keyword evidence="8" id="KW-0732">Signal</keyword>
<dbReference type="InterPro" id="IPR003423">
    <property type="entry name" value="OMP_efflux"/>
</dbReference>
<keyword evidence="10" id="KW-1185">Reference proteome</keyword>
<evidence type="ECO:0000256" key="4">
    <source>
        <dbReference type="ARBA" id="ARBA00022452"/>
    </source>
</evidence>
<sequence length="467" mass="51685">MIISKKYISLLFLLCCFLGSSSTFSQVPFLKLSDAIQVGLENYNSIKAKKNYLKASEALVINAQKQFLPDVTAAIQNNYGTANGQFGSLYPYRGVGMAAAGPSSASQNWNTAFGALYASNVNWDVYTFGRLKASVDIARSQVSRDSLDLQQEKFAHAIKITAAYFSLLTAQKFVEISKQNYKRVSALRDVIKARTANGLNAGVDSSITNAEVSNARLGEIEAQNIELQATNQLAILLNTPTKHFQLDTLYFSKIPEQLGSTLAIENNPTLQLVKSRINIAENTQKLLSRNKLPVISVFGSFQSKASGFDYDYSPTNNHVDKNYFSGIAPSRSNFILGAGMFWNFMSPTKINHQIKAQQFISEGLKSEYDLIENQLKSQMILADQRIENALLTYKESPIQLDAARIVYEQKAVLYKNGLSNIIDLTQALFVLNRAETNISVAYANVWQALVLKAASNGDIDLLIKQAR</sequence>
<evidence type="ECO:0000256" key="3">
    <source>
        <dbReference type="ARBA" id="ARBA00022448"/>
    </source>
</evidence>
<keyword evidence="3" id="KW-0813">Transport</keyword>
<dbReference type="GO" id="GO:0015288">
    <property type="term" value="F:porin activity"/>
    <property type="evidence" value="ECO:0007669"/>
    <property type="project" value="TreeGrafter"/>
</dbReference>
<feature type="chain" id="PRO_5032973068" evidence="8">
    <location>
        <begin position="26"/>
        <end position="467"/>
    </location>
</feature>
<keyword evidence="5" id="KW-0812">Transmembrane</keyword>
<dbReference type="Pfam" id="PF02321">
    <property type="entry name" value="OEP"/>
    <property type="match status" value="1"/>
</dbReference>
<evidence type="ECO:0000256" key="5">
    <source>
        <dbReference type="ARBA" id="ARBA00022692"/>
    </source>
</evidence>
<evidence type="ECO:0000313" key="10">
    <source>
        <dbReference type="Proteomes" id="UP000524404"/>
    </source>
</evidence>
<name>A0A841EH89_9BACT</name>
<evidence type="ECO:0000313" key="9">
    <source>
        <dbReference type="EMBL" id="MBB6003557.1"/>
    </source>
</evidence>
<dbReference type="PANTHER" id="PTHR30026:SF20">
    <property type="entry name" value="OUTER MEMBRANE PROTEIN TOLC"/>
    <property type="match status" value="1"/>
</dbReference>
<protein>
    <submittedName>
        <fullName evidence="9">Outer membrane protein TolC</fullName>
    </submittedName>
</protein>
<evidence type="ECO:0000256" key="1">
    <source>
        <dbReference type="ARBA" id="ARBA00004442"/>
    </source>
</evidence>
<proteinExistence type="inferred from homology"/>
<evidence type="ECO:0000256" key="7">
    <source>
        <dbReference type="ARBA" id="ARBA00023237"/>
    </source>
</evidence>
<keyword evidence="7" id="KW-0998">Cell outer membrane</keyword>
<comment type="subcellular location">
    <subcellularLocation>
        <location evidence="1">Cell outer membrane</location>
    </subcellularLocation>
</comment>